<feature type="coiled-coil region" evidence="12">
    <location>
        <begin position="932"/>
        <end position="966"/>
    </location>
</feature>
<accession>A0A9P0HD67</accession>
<organism evidence="15 16">
    <name type="scientific">Nezara viridula</name>
    <name type="common">Southern green stink bug</name>
    <name type="synonym">Cimex viridulus</name>
    <dbReference type="NCBI Taxonomy" id="85310"/>
    <lineage>
        <taxon>Eukaryota</taxon>
        <taxon>Metazoa</taxon>
        <taxon>Ecdysozoa</taxon>
        <taxon>Arthropoda</taxon>
        <taxon>Hexapoda</taxon>
        <taxon>Insecta</taxon>
        <taxon>Pterygota</taxon>
        <taxon>Neoptera</taxon>
        <taxon>Paraneoptera</taxon>
        <taxon>Hemiptera</taxon>
        <taxon>Heteroptera</taxon>
        <taxon>Panheteroptera</taxon>
        <taxon>Pentatomomorpha</taxon>
        <taxon>Pentatomoidea</taxon>
        <taxon>Pentatomidae</taxon>
        <taxon>Pentatominae</taxon>
        <taxon>Nezara</taxon>
    </lineage>
</organism>
<dbReference type="InterPro" id="IPR024704">
    <property type="entry name" value="SMC"/>
</dbReference>
<evidence type="ECO:0000256" key="1">
    <source>
        <dbReference type="ARBA" id="ARBA00004123"/>
    </source>
</evidence>
<feature type="region of interest" description="Disordered" evidence="13">
    <location>
        <begin position="758"/>
        <end position="779"/>
    </location>
</feature>
<dbReference type="Gene3D" id="1.20.1060.20">
    <property type="match status" value="1"/>
</dbReference>
<evidence type="ECO:0000256" key="5">
    <source>
        <dbReference type="ARBA" id="ARBA00022776"/>
    </source>
</evidence>
<feature type="compositionally biased region" description="Basic residues" evidence="13">
    <location>
        <begin position="1"/>
        <end position="10"/>
    </location>
</feature>
<name>A0A9P0HD67_NEZVI</name>
<keyword evidence="7 12" id="KW-0175">Coiled coil</keyword>
<dbReference type="Proteomes" id="UP001152798">
    <property type="component" value="Chromosome 4"/>
</dbReference>
<dbReference type="GO" id="GO:0005524">
    <property type="term" value="F:ATP binding"/>
    <property type="evidence" value="ECO:0007669"/>
    <property type="project" value="UniProtKB-KW"/>
</dbReference>
<feature type="coiled-coil region" evidence="12">
    <location>
        <begin position="704"/>
        <end position="738"/>
    </location>
</feature>
<keyword evidence="16" id="KW-1185">Reference proteome</keyword>
<evidence type="ECO:0000256" key="12">
    <source>
        <dbReference type="SAM" id="Coils"/>
    </source>
</evidence>
<dbReference type="EMBL" id="OV725080">
    <property type="protein sequence ID" value="CAH1399854.1"/>
    <property type="molecule type" value="Genomic_DNA"/>
</dbReference>
<dbReference type="PANTHER" id="PTHR18937:SF172">
    <property type="entry name" value="STRUCTURAL MAINTENANCE OF CHROMOSOMES PROTEIN"/>
    <property type="match status" value="1"/>
</dbReference>
<evidence type="ECO:0000256" key="9">
    <source>
        <dbReference type="ARBA" id="ARBA00023242"/>
    </source>
</evidence>
<dbReference type="GO" id="GO:0051301">
    <property type="term" value="P:cell division"/>
    <property type="evidence" value="ECO:0007669"/>
    <property type="project" value="UniProtKB-KW"/>
</dbReference>
<feature type="domain" description="SMC hinge" evidence="14">
    <location>
        <begin position="540"/>
        <end position="654"/>
    </location>
</feature>
<evidence type="ECO:0000259" key="14">
    <source>
        <dbReference type="SMART" id="SM00968"/>
    </source>
</evidence>
<keyword evidence="3" id="KW-0132">Cell division</keyword>
<evidence type="ECO:0000256" key="8">
    <source>
        <dbReference type="ARBA" id="ARBA00023067"/>
    </source>
</evidence>
<dbReference type="GO" id="GO:0016887">
    <property type="term" value="F:ATP hydrolysis activity"/>
    <property type="evidence" value="ECO:0007669"/>
    <property type="project" value="InterPro"/>
</dbReference>
<keyword evidence="10" id="KW-0131">Cell cycle</keyword>
<evidence type="ECO:0000256" key="2">
    <source>
        <dbReference type="ARBA" id="ARBA00006005"/>
    </source>
</evidence>
<dbReference type="FunFam" id="3.40.50.300:FF:000481">
    <property type="entry name" value="Structural maintenance of chromosomes 4"/>
    <property type="match status" value="1"/>
</dbReference>
<feature type="compositionally biased region" description="Basic and acidic residues" evidence="13">
    <location>
        <begin position="11"/>
        <end position="28"/>
    </location>
</feature>
<evidence type="ECO:0000256" key="3">
    <source>
        <dbReference type="ARBA" id="ARBA00022618"/>
    </source>
</evidence>
<dbReference type="Pfam" id="PF02463">
    <property type="entry name" value="SMC_N"/>
    <property type="match status" value="2"/>
</dbReference>
<feature type="coiled-coil region" evidence="12">
    <location>
        <begin position="254"/>
        <end position="386"/>
    </location>
</feature>
<evidence type="ECO:0000256" key="6">
    <source>
        <dbReference type="ARBA" id="ARBA00022840"/>
    </source>
</evidence>
<dbReference type="PANTHER" id="PTHR18937">
    <property type="entry name" value="STRUCTURAL MAINTENANCE OF CHROMOSOMES SMC FAMILY MEMBER"/>
    <property type="match status" value="1"/>
</dbReference>
<evidence type="ECO:0000313" key="15">
    <source>
        <dbReference type="EMBL" id="CAH1399854.1"/>
    </source>
</evidence>
<dbReference type="AlphaFoldDB" id="A0A9P0HD67"/>
<keyword evidence="9 11" id="KW-0539">Nucleus</keyword>
<keyword evidence="6" id="KW-0067">ATP-binding</keyword>
<dbReference type="PIRSF" id="PIRSF005719">
    <property type="entry name" value="SMC"/>
    <property type="match status" value="1"/>
</dbReference>
<dbReference type="InterPro" id="IPR036277">
    <property type="entry name" value="SMC_hinge_sf"/>
</dbReference>
<comment type="similarity">
    <text evidence="2">Belongs to the SMC family. SMC4 subfamily.</text>
</comment>
<feature type="region of interest" description="Disordered" evidence="13">
    <location>
        <begin position="679"/>
        <end position="704"/>
    </location>
</feature>
<keyword evidence="5" id="KW-0498">Mitosis</keyword>
<dbReference type="Gene3D" id="3.30.70.1620">
    <property type="match status" value="1"/>
</dbReference>
<dbReference type="InterPro" id="IPR027417">
    <property type="entry name" value="P-loop_NTPase"/>
</dbReference>
<comment type="subcellular location">
    <subcellularLocation>
        <location evidence="1 11">Nucleus</location>
    </subcellularLocation>
</comment>
<dbReference type="GO" id="GO:0000796">
    <property type="term" value="C:condensin complex"/>
    <property type="evidence" value="ECO:0007669"/>
    <property type="project" value="TreeGrafter"/>
</dbReference>
<dbReference type="GO" id="GO:0005634">
    <property type="term" value="C:nucleus"/>
    <property type="evidence" value="ECO:0007669"/>
    <property type="project" value="UniProtKB-SubCell"/>
</dbReference>
<evidence type="ECO:0000256" key="13">
    <source>
        <dbReference type="SAM" id="MobiDB-lite"/>
    </source>
</evidence>
<evidence type="ECO:0000313" key="16">
    <source>
        <dbReference type="Proteomes" id="UP001152798"/>
    </source>
</evidence>
<dbReference type="Gene3D" id="1.20.5.340">
    <property type="match status" value="1"/>
</dbReference>
<dbReference type="InterPro" id="IPR010935">
    <property type="entry name" value="SMC_hinge"/>
</dbReference>
<reference evidence="15" key="1">
    <citation type="submission" date="2022-01" db="EMBL/GenBank/DDBJ databases">
        <authorList>
            <person name="King R."/>
        </authorList>
    </citation>
    <scope>NUCLEOTIDE SEQUENCE</scope>
</reference>
<gene>
    <name evidence="15" type="ORF">NEZAVI_LOCUS9211</name>
</gene>
<sequence length="1230" mass="139606">MVEKKKKRARKSNEKGKENGRPEEKPVSDSEDSDVDDQEGGTRVAGIYFPPPPVQDVCIADENSGPRLIITHIVNYNFKSYAGRQVLGPFHKSFTSIIGPNGSGKSNVIDSMLFVFGYRATKIRSKKISVLLHKSENHQNVRSATVEVHFVQVLDKGEVEQIAMMKPKGPNEHESGMLEYLEDIIGTSRLKKPLEKLDAKVLALCEERQEKLNRVKLAEKDKEAFRGPMESALEYLRQVNSRTKLHNKLFHCKKFQHQKELDKLKESKESVNTEIADKKASIKSTQQEIADSEKQMVLRKKELESLRAKNEKLKESFNKVEKRATQLKEEIAQKNRLRKKALENKKQEENKLAELEKLPEKNGKEIEELKVVEVKLRKERDVEEAEVQKILGSIKEETKELQETKDGLSNTLIGLNKIKDEAKSKYEIAKTELKLYLNNEKKEKEKLQKLKETLDSVVSELESKNQDFERLQNSVPTLEKNLKIKQQQLQDIKVEENHLLKELHQQRAMMEEKKHSLNMSQSRNKVLDFLMRQKEEGRLPGIFGRLGDLGGIDVKYDCAVSTAGGFLDHILVDTVTTAKACVNALKSSGVGRGNFMALDQVSKTQYQEHVKTPENVPRLFDLIKVEDPRVKPAFYFCFRECLVANDLTQARRVAYGARRYRVVTLNGEIIEIAGTMSGGGRDKRTGRMGRSAVVKTDGPSPGTMGKLEERVRGLQQKVESLHKQMNQLEEETSSISRELKVSKMDLASSSMVVKNLRQQEPSLRSQVQNQESVVESTVSDPEIVQKKNDDIVKLEKDFEEASANSEELEKKVAAITSKINALTGGRIQTAQQKLDKVSKQLDKVTTEITKLTVAIKTAGRNSKKASERLQALINQINESEEAIRKAQEENQALDEEGVKLNEETKTVTETILEIEKMLMDAKEKLGQNSKGINAMKGTILELERKLEEVNKEIDIHKEKISSSEKKIAGLKLLEIPDEEADLELPKYTAEEALEFKKDNIGYLVTKHDEAIAELNADLKVIDEYKEKARRGYDEFRKLRLNEFMAGFTIISAKLKEMYQMITLGGDAEFELVDSLDPFTEGIGFSVRPPKKSWKHISNLSGGEKTLSSLALVFALHYYKPSPLYVMDEIDAALDFKNVSIVGNYIKERTRNAQFIIISLRSNMFELADLLVGIYKTFNCTKSVTVTPEKYVRVDHGSGTLLVVNTDYYKVCQPTTTADDDDWSPPRKRVR</sequence>
<dbReference type="OrthoDB" id="5575062at2759"/>
<feature type="coiled-coil region" evidence="12">
    <location>
        <begin position="419"/>
        <end position="520"/>
    </location>
</feature>
<evidence type="ECO:0000256" key="11">
    <source>
        <dbReference type="PIRNR" id="PIRNR005719"/>
    </source>
</evidence>
<dbReference type="Pfam" id="PF06470">
    <property type="entry name" value="SMC_hinge"/>
    <property type="match status" value="1"/>
</dbReference>
<dbReference type="SUPFAM" id="SSF52540">
    <property type="entry name" value="P-loop containing nucleoside triphosphate hydrolases"/>
    <property type="match status" value="1"/>
</dbReference>
<protein>
    <recommendedName>
        <fullName evidence="11">Structural maintenance of chromosomes protein</fullName>
    </recommendedName>
</protein>
<feature type="coiled-coil region" evidence="12">
    <location>
        <begin position="784"/>
        <end position="903"/>
    </location>
</feature>
<keyword evidence="4" id="KW-0547">Nucleotide-binding</keyword>
<dbReference type="InterPro" id="IPR003395">
    <property type="entry name" value="RecF/RecN/SMC_N"/>
</dbReference>
<feature type="compositionally biased region" description="Acidic residues" evidence="13">
    <location>
        <begin position="29"/>
        <end position="39"/>
    </location>
</feature>
<dbReference type="SMART" id="SM00968">
    <property type="entry name" value="SMC_hinge"/>
    <property type="match status" value="1"/>
</dbReference>
<dbReference type="Gene3D" id="3.40.50.300">
    <property type="entry name" value="P-loop containing nucleotide triphosphate hydrolases"/>
    <property type="match status" value="2"/>
</dbReference>
<proteinExistence type="inferred from homology"/>
<evidence type="ECO:0000256" key="7">
    <source>
        <dbReference type="ARBA" id="ARBA00023054"/>
    </source>
</evidence>
<keyword evidence="8" id="KW-0226">DNA condensation</keyword>
<dbReference type="SUPFAM" id="SSF75553">
    <property type="entry name" value="Smc hinge domain"/>
    <property type="match status" value="1"/>
</dbReference>
<evidence type="ECO:0000256" key="10">
    <source>
        <dbReference type="ARBA" id="ARBA00023306"/>
    </source>
</evidence>
<evidence type="ECO:0000256" key="4">
    <source>
        <dbReference type="ARBA" id="ARBA00022741"/>
    </source>
</evidence>
<dbReference type="SUPFAM" id="SSF57997">
    <property type="entry name" value="Tropomyosin"/>
    <property type="match status" value="1"/>
</dbReference>
<dbReference type="GO" id="GO:0007076">
    <property type="term" value="P:mitotic chromosome condensation"/>
    <property type="evidence" value="ECO:0007669"/>
    <property type="project" value="TreeGrafter"/>
</dbReference>
<feature type="region of interest" description="Disordered" evidence="13">
    <location>
        <begin position="1"/>
        <end position="47"/>
    </location>
</feature>